<dbReference type="InterPro" id="IPR013785">
    <property type="entry name" value="Aldolase_TIM"/>
</dbReference>
<dbReference type="Pfam" id="PF04055">
    <property type="entry name" value="Radical_SAM"/>
    <property type="match status" value="1"/>
</dbReference>
<dbReference type="CDD" id="cd01335">
    <property type="entry name" value="Radical_SAM"/>
    <property type="match status" value="1"/>
</dbReference>
<evidence type="ECO:0000256" key="4">
    <source>
        <dbReference type="ARBA" id="ARBA00012236"/>
    </source>
</evidence>
<keyword evidence="5 16" id="KW-0004">4Fe-4S</keyword>
<comment type="similarity">
    <text evidence="2 16">Belongs to the radical SAM superfamily. Biotin synthase family.</text>
</comment>
<dbReference type="SMART" id="SM00876">
    <property type="entry name" value="BATS"/>
    <property type="match status" value="1"/>
</dbReference>
<evidence type="ECO:0000256" key="16">
    <source>
        <dbReference type="HAMAP-Rule" id="MF_01694"/>
    </source>
</evidence>
<dbReference type="GO" id="GO:0004076">
    <property type="term" value="F:biotin synthase activity"/>
    <property type="evidence" value="ECO:0007669"/>
    <property type="project" value="UniProtKB-UniRule"/>
</dbReference>
<keyword evidence="9 16" id="KW-0479">Metal-binding</keyword>
<evidence type="ECO:0000313" key="20">
    <source>
        <dbReference type="Proteomes" id="UP000049127"/>
    </source>
</evidence>
<feature type="domain" description="Radical SAM core" evidence="18">
    <location>
        <begin position="42"/>
        <end position="271"/>
    </location>
</feature>
<evidence type="ECO:0000259" key="18">
    <source>
        <dbReference type="PROSITE" id="PS51918"/>
    </source>
</evidence>
<evidence type="ECO:0000256" key="5">
    <source>
        <dbReference type="ARBA" id="ARBA00022485"/>
    </source>
</evidence>
<dbReference type="InterPro" id="IPR010722">
    <property type="entry name" value="BATS_dom"/>
</dbReference>
<gene>
    <name evidence="19" type="primary">bioB_2</name>
    <name evidence="16" type="synonym">bioB</name>
    <name evidence="19" type="ORF">R28058_09011</name>
</gene>
<evidence type="ECO:0000256" key="15">
    <source>
        <dbReference type="ARBA" id="ARBA00070199"/>
    </source>
</evidence>
<keyword evidence="12 16" id="KW-0411">Iron-sulfur</keyword>
<dbReference type="InterPro" id="IPR058240">
    <property type="entry name" value="rSAM_sf"/>
</dbReference>
<evidence type="ECO:0000256" key="7">
    <source>
        <dbReference type="ARBA" id="ARBA00022691"/>
    </source>
</evidence>
<dbReference type="AlphaFoldDB" id="A0A0C7R1U2"/>
<dbReference type="GO" id="GO:0051537">
    <property type="term" value="F:2 iron, 2 sulfur cluster binding"/>
    <property type="evidence" value="ECO:0007669"/>
    <property type="project" value="UniProtKB-KW"/>
</dbReference>
<dbReference type="Pfam" id="PF06968">
    <property type="entry name" value="BATS"/>
    <property type="match status" value="1"/>
</dbReference>
<comment type="function">
    <text evidence="14 16">Catalyzes the conversion of dethiobiotin (DTB) to biotin by the insertion of a sulfur atom into dethiobiotin via a radical-based mechanism.</text>
</comment>
<dbReference type="PANTHER" id="PTHR22976:SF2">
    <property type="entry name" value="BIOTIN SYNTHASE, MITOCHONDRIAL"/>
    <property type="match status" value="1"/>
</dbReference>
<evidence type="ECO:0000256" key="9">
    <source>
        <dbReference type="ARBA" id="ARBA00022723"/>
    </source>
</evidence>
<dbReference type="GO" id="GO:0009102">
    <property type="term" value="P:biotin biosynthetic process"/>
    <property type="evidence" value="ECO:0007669"/>
    <property type="project" value="UniProtKB-UniRule"/>
</dbReference>
<dbReference type="SMART" id="SM00729">
    <property type="entry name" value="Elp3"/>
    <property type="match status" value="1"/>
</dbReference>
<dbReference type="PANTHER" id="PTHR22976">
    <property type="entry name" value="BIOTIN SYNTHASE"/>
    <property type="match status" value="1"/>
</dbReference>
<evidence type="ECO:0000256" key="13">
    <source>
        <dbReference type="ARBA" id="ARBA00051157"/>
    </source>
</evidence>
<dbReference type="GO" id="GO:0051539">
    <property type="term" value="F:4 iron, 4 sulfur cluster binding"/>
    <property type="evidence" value="ECO:0007669"/>
    <property type="project" value="UniProtKB-KW"/>
</dbReference>
<feature type="binding site" evidence="16 17">
    <location>
        <position position="136"/>
    </location>
    <ligand>
        <name>[2Fe-2S] cluster</name>
        <dbReference type="ChEBI" id="CHEBI:190135"/>
    </ligand>
</feature>
<dbReference type="NCBIfam" id="TIGR00433">
    <property type="entry name" value="bioB"/>
    <property type="match status" value="1"/>
</dbReference>
<comment type="pathway">
    <text evidence="1 16">Cofactor biosynthesis; biotin biosynthesis; biotin from 7,8-diaminononanoate: step 2/2.</text>
</comment>
<feature type="binding site" evidence="16 17">
    <location>
        <position position="64"/>
    </location>
    <ligand>
        <name>[4Fe-4S] cluster</name>
        <dbReference type="ChEBI" id="CHEBI:49883"/>
        <note>4Fe-4S-S-AdoMet</note>
    </ligand>
</feature>
<dbReference type="Proteomes" id="UP000049127">
    <property type="component" value="Unassembled WGS sequence"/>
</dbReference>
<evidence type="ECO:0000256" key="3">
    <source>
        <dbReference type="ARBA" id="ARBA00011738"/>
    </source>
</evidence>
<dbReference type="Gene3D" id="3.20.20.70">
    <property type="entry name" value="Aldolase class I"/>
    <property type="match status" value="1"/>
</dbReference>
<reference evidence="19 20" key="1">
    <citation type="submission" date="2015-01" db="EMBL/GenBank/DDBJ databases">
        <authorList>
            <person name="Aslett A.Martin."/>
            <person name="De Silva Nishadi"/>
        </authorList>
    </citation>
    <scope>NUCLEOTIDE SEQUENCE [LARGE SCALE GENOMIC DNA]</scope>
    <source>
        <strain evidence="19 20">R28058</strain>
    </source>
</reference>
<sequence length="316" mass="35798">MVSKLYELIKNGYEIDKKEAIELLNLKTCELAKYANELRNYFLGNQFDTCSIINGKSGRCSEDCKFCSQSSFHKTDIDIYPVLETEKFIKDAKYHFEKGVKRYSIVTSGKKLNKSELDKICNSYKEIRKNVDIKICASHGLLSENELKKLKKSGVKRYHNNLETSRNFFNKICTTHTYDEKIETIKAAQRAGLEVCSGGILGLGETFIDRIDMAFELRDLNIKSIPINVLNYIEGTSIKIKDQITEDEVLKTIAIFRFINPKSFIRLAGGRNVLTNYGEHAFKSGVNATITGDLLTTCGNSIENDLSLVKSMGFEI</sequence>
<protein>
    <recommendedName>
        <fullName evidence="15 16">Biotin synthase</fullName>
        <ecNumber evidence="4 16">2.8.1.6</ecNumber>
    </recommendedName>
</protein>
<dbReference type="PIRSF" id="PIRSF001619">
    <property type="entry name" value="Biotin_synth"/>
    <property type="match status" value="1"/>
</dbReference>
<evidence type="ECO:0000256" key="17">
    <source>
        <dbReference type="PIRSR" id="PIRSR001619-1"/>
    </source>
</evidence>
<dbReference type="RefSeq" id="WP_055341612.1">
    <property type="nucleotide sequence ID" value="NZ_CDNI01000003.1"/>
</dbReference>
<evidence type="ECO:0000256" key="1">
    <source>
        <dbReference type="ARBA" id="ARBA00004942"/>
    </source>
</evidence>
<feature type="binding site" evidence="16 17">
    <location>
        <position position="67"/>
    </location>
    <ligand>
        <name>[4Fe-4S] cluster</name>
        <dbReference type="ChEBI" id="CHEBI:49883"/>
        <note>4Fe-4S-S-AdoMet</note>
    </ligand>
</feature>
<dbReference type="PROSITE" id="PS51918">
    <property type="entry name" value="RADICAL_SAM"/>
    <property type="match status" value="1"/>
</dbReference>
<keyword evidence="11 16" id="KW-0408">Iron</keyword>
<dbReference type="InterPro" id="IPR002684">
    <property type="entry name" value="Biotin_synth/BioAB"/>
</dbReference>
<keyword evidence="6 16" id="KW-0808">Transferase</keyword>
<name>A0A0C7R1U2_PARSO</name>
<dbReference type="EC" id="2.8.1.6" evidence="4 16"/>
<keyword evidence="10 16" id="KW-0093">Biotin biosynthesis</keyword>
<accession>A0A0C7R1U2</accession>
<comment type="subunit">
    <text evidence="3 16">Homodimer.</text>
</comment>
<dbReference type="GO" id="GO:0005506">
    <property type="term" value="F:iron ion binding"/>
    <property type="evidence" value="ECO:0007669"/>
    <property type="project" value="UniProtKB-UniRule"/>
</dbReference>
<comment type="catalytic activity">
    <reaction evidence="13 16">
        <text>(4R,5S)-dethiobiotin + (sulfur carrier)-SH + 2 reduced [2Fe-2S]-[ferredoxin] + 2 S-adenosyl-L-methionine = (sulfur carrier)-H + biotin + 2 5'-deoxyadenosine + 2 L-methionine + 2 oxidized [2Fe-2S]-[ferredoxin]</text>
        <dbReference type="Rhea" id="RHEA:22060"/>
        <dbReference type="Rhea" id="RHEA-COMP:10000"/>
        <dbReference type="Rhea" id="RHEA-COMP:10001"/>
        <dbReference type="Rhea" id="RHEA-COMP:14737"/>
        <dbReference type="Rhea" id="RHEA-COMP:14739"/>
        <dbReference type="ChEBI" id="CHEBI:17319"/>
        <dbReference type="ChEBI" id="CHEBI:29917"/>
        <dbReference type="ChEBI" id="CHEBI:33737"/>
        <dbReference type="ChEBI" id="CHEBI:33738"/>
        <dbReference type="ChEBI" id="CHEBI:57586"/>
        <dbReference type="ChEBI" id="CHEBI:57844"/>
        <dbReference type="ChEBI" id="CHEBI:59789"/>
        <dbReference type="ChEBI" id="CHEBI:64428"/>
        <dbReference type="ChEBI" id="CHEBI:149473"/>
        <dbReference type="EC" id="2.8.1.6"/>
    </reaction>
</comment>
<evidence type="ECO:0000256" key="6">
    <source>
        <dbReference type="ARBA" id="ARBA00022679"/>
    </source>
</evidence>
<dbReference type="HAMAP" id="MF_01694">
    <property type="entry name" value="BioB"/>
    <property type="match status" value="1"/>
</dbReference>
<feature type="binding site" evidence="16 17">
    <location>
        <position position="60"/>
    </location>
    <ligand>
        <name>[4Fe-4S] cluster</name>
        <dbReference type="ChEBI" id="CHEBI:49883"/>
        <note>4Fe-4S-S-AdoMet</note>
    </ligand>
</feature>
<dbReference type="SUPFAM" id="SSF102114">
    <property type="entry name" value="Radical SAM enzymes"/>
    <property type="match status" value="1"/>
</dbReference>
<evidence type="ECO:0000256" key="12">
    <source>
        <dbReference type="ARBA" id="ARBA00023014"/>
    </source>
</evidence>
<evidence type="ECO:0000256" key="10">
    <source>
        <dbReference type="ARBA" id="ARBA00022756"/>
    </source>
</evidence>
<comment type="cofactor">
    <cofactor evidence="16 17">
        <name>[4Fe-4S] cluster</name>
        <dbReference type="ChEBI" id="CHEBI:49883"/>
    </cofactor>
    <text evidence="16 17">Binds 1 [4Fe-4S] cluster. The cluster is coordinated with 3 cysteines and an exchangeable S-adenosyl-L-methionine.</text>
</comment>
<evidence type="ECO:0000256" key="11">
    <source>
        <dbReference type="ARBA" id="ARBA00023004"/>
    </source>
</evidence>
<keyword evidence="8 16" id="KW-0001">2Fe-2S</keyword>
<comment type="cofactor">
    <cofactor evidence="17">
        <name>[2Fe-2S] cluster</name>
        <dbReference type="ChEBI" id="CHEBI:190135"/>
    </cofactor>
    <text evidence="17">Binds 1 [2Fe-2S] cluster. The cluster is coordinated with 3 cysteines and 1 arginine.</text>
</comment>
<feature type="binding site" evidence="16 17">
    <location>
        <position position="104"/>
    </location>
    <ligand>
        <name>[2Fe-2S] cluster</name>
        <dbReference type="ChEBI" id="CHEBI:190135"/>
    </ligand>
</feature>
<dbReference type="SFLD" id="SFLDS00029">
    <property type="entry name" value="Radical_SAM"/>
    <property type="match status" value="1"/>
</dbReference>
<evidence type="ECO:0000256" key="8">
    <source>
        <dbReference type="ARBA" id="ARBA00022714"/>
    </source>
</evidence>
<dbReference type="InterPro" id="IPR024177">
    <property type="entry name" value="Biotin_synthase"/>
</dbReference>
<dbReference type="EMBL" id="CEKZ01000003">
    <property type="protein sequence ID" value="CEQ03168.1"/>
    <property type="molecule type" value="Genomic_DNA"/>
</dbReference>
<organism evidence="19 20">
    <name type="scientific">Paraclostridium sordellii</name>
    <name type="common">Clostridium sordellii</name>
    <dbReference type="NCBI Taxonomy" id="1505"/>
    <lineage>
        <taxon>Bacteria</taxon>
        <taxon>Bacillati</taxon>
        <taxon>Bacillota</taxon>
        <taxon>Clostridia</taxon>
        <taxon>Peptostreptococcales</taxon>
        <taxon>Peptostreptococcaceae</taxon>
        <taxon>Paraclostridium</taxon>
    </lineage>
</organism>
<dbReference type="SFLD" id="SFLDG01278">
    <property type="entry name" value="biotin_synthase_like"/>
    <property type="match status" value="1"/>
</dbReference>
<keyword evidence="7 16" id="KW-0949">S-adenosyl-L-methionine</keyword>
<evidence type="ECO:0000256" key="2">
    <source>
        <dbReference type="ARBA" id="ARBA00010765"/>
    </source>
</evidence>
<proteinExistence type="inferred from homology"/>
<evidence type="ECO:0000256" key="14">
    <source>
        <dbReference type="ARBA" id="ARBA00057568"/>
    </source>
</evidence>
<dbReference type="InterPro" id="IPR006638">
    <property type="entry name" value="Elp3/MiaA/NifB-like_rSAM"/>
</dbReference>
<feature type="binding site" evidence="16 17">
    <location>
        <position position="196"/>
    </location>
    <ligand>
        <name>[2Fe-2S] cluster</name>
        <dbReference type="ChEBI" id="CHEBI:190135"/>
    </ligand>
</feature>
<evidence type="ECO:0000313" key="19">
    <source>
        <dbReference type="EMBL" id="CEQ03168.1"/>
    </source>
</evidence>
<dbReference type="InterPro" id="IPR007197">
    <property type="entry name" value="rSAM"/>
</dbReference>
<dbReference type="OrthoDB" id="9786826at2"/>
<feature type="binding site" evidence="16 17">
    <location>
        <position position="266"/>
    </location>
    <ligand>
        <name>[2Fe-2S] cluster</name>
        <dbReference type="ChEBI" id="CHEBI:190135"/>
    </ligand>
</feature>
<dbReference type="FunFam" id="3.20.20.70:FF:000026">
    <property type="entry name" value="Biotin synthase"/>
    <property type="match status" value="1"/>
</dbReference>
<dbReference type="UniPathway" id="UPA00078">
    <property type="reaction ID" value="UER00162"/>
</dbReference>
<comment type="cofactor">
    <cofactor evidence="16">
        <name>[2Fe-2S] cluster</name>
        <dbReference type="ChEBI" id="CHEBI:190135"/>
    </cofactor>
    <text evidence="16">Binds 1 [2Fe-2S] cluster. The cluster is coordinated with 3 cysteines and 1 arginine.</text>
</comment>
<dbReference type="SFLD" id="SFLDG01060">
    <property type="entry name" value="BATS_domain_containing"/>
    <property type="match status" value="1"/>
</dbReference>